<dbReference type="EMBL" id="BBMZ01000006">
    <property type="protein sequence ID" value="GAL57147.1"/>
    <property type="molecule type" value="Genomic_DNA"/>
</dbReference>
<name>A0A090VPW8_PSEVU</name>
<evidence type="ECO:0008006" key="3">
    <source>
        <dbReference type="Google" id="ProtNLM"/>
    </source>
</evidence>
<sequence>MSDKYAALKQAAESNINILENIAGYAPEDIDGDTVELRFEDENGCDTGCDVSIVAQCQSAADVMKLLLAERDADKRRIAELEAREVKLPPLSDDLIAILGRPNFTCAHLAELMRKGGDDIRRKAEHEQAAVIYWFLSLYLEHGNKWEAVAKADIQSRVAMASASLKIEGE</sequence>
<accession>A0A090VPW8</accession>
<dbReference type="AlphaFoldDB" id="A0A090VPW8"/>
<protein>
    <recommendedName>
        <fullName evidence="3">Ead/Ea22-like family protein</fullName>
    </recommendedName>
</protein>
<dbReference type="eggNOG" id="ENOG503329B">
    <property type="taxonomic scope" value="Bacteria"/>
</dbReference>
<dbReference type="RefSeq" id="WP_052512317.1">
    <property type="nucleotide sequence ID" value="NZ_BBMZ01000006.1"/>
</dbReference>
<dbReference type="Proteomes" id="UP000029462">
    <property type="component" value="Unassembled WGS sequence"/>
</dbReference>
<dbReference type="STRING" id="1115515.EV102420_06_00210"/>
<keyword evidence="2" id="KW-1185">Reference proteome</keyword>
<proteinExistence type="predicted"/>
<organism evidence="1 2">
    <name type="scientific">Pseudescherichia vulneris NBRC 102420</name>
    <dbReference type="NCBI Taxonomy" id="1115515"/>
    <lineage>
        <taxon>Bacteria</taxon>
        <taxon>Pseudomonadati</taxon>
        <taxon>Pseudomonadota</taxon>
        <taxon>Gammaproteobacteria</taxon>
        <taxon>Enterobacterales</taxon>
        <taxon>Enterobacteriaceae</taxon>
        <taxon>Pseudescherichia</taxon>
    </lineage>
</organism>
<dbReference type="OrthoDB" id="7031589at2"/>
<reference evidence="1 2" key="1">
    <citation type="submission" date="2014-09" db="EMBL/GenBank/DDBJ databases">
        <title>Whole genome shotgun sequence of Escherichia vulneris NBRC 102420.</title>
        <authorList>
            <person name="Yoshida Y."/>
            <person name="Hosoyama A."/>
            <person name="Tsuchikane K."/>
            <person name="Ohji S."/>
            <person name="Ichikawa N."/>
            <person name="Kimura A."/>
            <person name="Yamazoe A."/>
            <person name="Ezaki T."/>
            <person name="Fujita N."/>
        </authorList>
    </citation>
    <scope>NUCLEOTIDE SEQUENCE [LARGE SCALE GENOMIC DNA]</scope>
    <source>
        <strain evidence="1 2">NBRC 102420</strain>
    </source>
</reference>
<comment type="caution">
    <text evidence="1">The sequence shown here is derived from an EMBL/GenBank/DDBJ whole genome shotgun (WGS) entry which is preliminary data.</text>
</comment>
<evidence type="ECO:0000313" key="1">
    <source>
        <dbReference type="EMBL" id="GAL57147.1"/>
    </source>
</evidence>
<evidence type="ECO:0000313" key="2">
    <source>
        <dbReference type="Proteomes" id="UP000029462"/>
    </source>
</evidence>
<gene>
    <name evidence="1" type="ORF">EV102420_06_00210</name>
</gene>